<feature type="compositionally biased region" description="Polar residues" evidence="5">
    <location>
        <begin position="401"/>
        <end position="419"/>
    </location>
</feature>
<dbReference type="GO" id="GO:0005524">
    <property type="term" value="F:ATP binding"/>
    <property type="evidence" value="ECO:0007669"/>
    <property type="project" value="UniProtKB-KW"/>
</dbReference>
<organism evidence="9">
    <name type="scientific">Anisakis simplex</name>
    <name type="common">Herring worm</name>
    <dbReference type="NCBI Taxonomy" id="6269"/>
    <lineage>
        <taxon>Eukaryota</taxon>
        <taxon>Metazoa</taxon>
        <taxon>Ecdysozoa</taxon>
        <taxon>Nematoda</taxon>
        <taxon>Chromadorea</taxon>
        <taxon>Rhabditida</taxon>
        <taxon>Spirurina</taxon>
        <taxon>Ascaridomorpha</taxon>
        <taxon>Ascaridoidea</taxon>
        <taxon>Anisakidae</taxon>
        <taxon>Anisakis</taxon>
        <taxon>Anisakis simplex complex</taxon>
    </lineage>
</organism>
<keyword evidence="4" id="KW-0067">ATP-binding</keyword>
<keyword evidence="3" id="KW-0347">Helicase</keyword>
<keyword evidence="1" id="KW-0547">Nucleotide-binding</keyword>
<dbReference type="CDD" id="cd00268">
    <property type="entry name" value="DEADc"/>
    <property type="match status" value="1"/>
</dbReference>
<feature type="domain" description="Helicase ATP-binding" evidence="6">
    <location>
        <begin position="551"/>
        <end position="672"/>
    </location>
</feature>
<dbReference type="AlphaFoldDB" id="A0A0M3JY27"/>
<dbReference type="Pfam" id="PF00270">
    <property type="entry name" value="DEAD"/>
    <property type="match status" value="1"/>
</dbReference>
<gene>
    <name evidence="7" type="ORF">ASIM_LOCUS12752</name>
</gene>
<protein>
    <submittedName>
        <fullName evidence="9">Helicase ATP-binding domain-containing protein</fullName>
    </submittedName>
</protein>
<feature type="compositionally biased region" description="Gly residues" evidence="5">
    <location>
        <begin position="240"/>
        <end position="255"/>
    </location>
</feature>
<evidence type="ECO:0000313" key="9">
    <source>
        <dbReference type="WBParaSite" id="ASIM_0001332401-mRNA-1"/>
    </source>
</evidence>
<evidence type="ECO:0000256" key="1">
    <source>
        <dbReference type="ARBA" id="ARBA00022741"/>
    </source>
</evidence>
<dbReference type="Proteomes" id="UP000267096">
    <property type="component" value="Unassembled WGS sequence"/>
</dbReference>
<feature type="compositionally biased region" description="Basic and acidic residues" evidence="5">
    <location>
        <begin position="432"/>
        <end position="442"/>
    </location>
</feature>
<evidence type="ECO:0000256" key="5">
    <source>
        <dbReference type="SAM" id="MobiDB-lite"/>
    </source>
</evidence>
<proteinExistence type="predicted"/>
<dbReference type="InterPro" id="IPR050079">
    <property type="entry name" value="DEAD_box_RNA_helicase"/>
</dbReference>
<dbReference type="WBParaSite" id="ASIM_0001332401-mRNA-1">
    <property type="protein sequence ID" value="ASIM_0001332401-mRNA-1"/>
    <property type="gene ID" value="ASIM_0001332401"/>
</dbReference>
<dbReference type="PANTHER" id="PTHR47959">
    <property type="entry name" value="ATP-DEPENDENT RNA HELICASE RHLE-RELATED"/>
    <property type="match status" value="1"/>
</dbReference>
<dbReference type="SUPFAM" id="SSF52540">
    <property type="entry name" value="P-loop containing nucleoside triphosphate hydrolases"/>
    <property type="match status" value="1"/>
</dbReference>
<evidence type="ECO:0000313" key="8">
    <source>
        <dbReference type="Proteomes" id="UP000267096"/>
    </source>
</evidence>
<evidence type="ECO:0000313" key="7">
    <source>
        <dbReference type="EMBL" id="VDK48071.1"/>
    </source>
</evidence>
<feature type="compositionally biased region" description="Basic and acidic residues" evidence="5">
    <location>
        <begin position="288"/>
        <end position="304"/>
    </location>
</feature>
<feature type="compositionally biased region" description="Basic and acidic residues" evidence="5">
    <location>
        <begin position="324"/>
        <end position="335"/>
    </location>
</feature>
<dbReference type="OrthoDB" id="196131at2759"/>
<reference evidence="9" key="1">
    <citation type="submission" date="2017-02" db="UniProtKB">
        <authorList>
            <consortium name="WormBaseParasite"/>
        </authorList>
    </citation>
    <scope>IDENTIFICATION</scope>
</reference>
<dbReference type="GO" id="GO:0003724">
    <property type="term" value="F:RNA helicase activity"/>
    <property type="evidence" value="ECO:0007669"/>
    <property type="project" value="TreeGrafter"/>
</dbReference>
<evidence type="ECO:0000256" key="3">
    <source>
        <dbReference type="ARBA" id="ARBA00022806"/>
    </source>
</evidence>
<evidence type="ECO:0000256" key="2">
    <source>
        <dbReference type="ARBA" id="ARBA00022801"/>
    </source>
</evidence>
<dbReference type="InterPro" id="IPR044742">
    <property type="entry name" value="DEAD/DEAH_RhlB"/>
</dbReference>
<sequence length="672" mass="73783">MNNDFNDQEGYARPRLQGRDPILQVSTTEITAFKIRMTIHRIGGMIIIMVKLEGGKGGTVMREMEKEGLPEEEGEDSSLQVEGEPGSVGGLAEVDSIVERDKGSVVIIMQSGEGSVLVERVSDGEMEGGERASVMAISKIKVGSLMMIRKRSLIMIVEVGKGGSLMTTEETGKSSLLVIGEAQGSVKKEETGLEEGGMVMTGGETGEVEIGAEEAGMVTTGGETGEVEIGAEEGGMVTTGRGGFGDPHGNFGEGRGGYDRERGGVSRGFNDSNDDDYYGGGRGAGAYRNDRSSQKDNWDTKAVKNSDPNSYGANRNNYEYGPMNEDRRDDRRRSNFDASDSVVHEPRPDEQRRRFGSPNTRNDNGPVEHGGFGRGSGFGARNEGFGEFSNMANRDSRTGFGDSNQSPYREPSNFSQASRGFSGDDGATFGRSDYRRRDENRFRRNSFSNDRAPGAGYYQERRGGRSRYFPEDRAAEEMLEEDEANAKYSVDDIDLEVTLSGKIPDQYRKFMDWEEEIARVNGGRIIMADALIKNIQKHCYKKPRAIQAAVIPLVWLGCDVLGHAETGSGKSLAFILPIIDMIMQKELHKSAKASSPIALIVAPTRELINQLYNQTRKMADGTGVQVAQCYGQIDFSRNVDQIRNGCHILLATMGRLLHLVNRDYVSRLRPQF</sequence>
<accession>A0A0M3JY27</accession>
<evidence type="ECO:0000256" key="4">
    <source>
        <dbReference type="ARBA" id="ARBA00022840"/>
    </source>
</evidence>
<feature type="region of interest" description="Disordered" evidence="5">
    <location>
        <begin position="235"/>
        <end position="463"/>
    </location>
</feature>
<dbReference type="PROSITE" id="PS51192">
    <property type="entry name" value="HELICASE_ATP_BIND_1"/>
    <property type="match status" value="1"/>
</dbReference>
<dbReference type="InterPro" id="IPR014001">
    <property type="entry name" value="Helicase_ATP-bd"/>
</dbReference>
<dbReference type="GO" id="GO:0016787">
    <property type="term" value="F:hydrolase activity"/>
    <property type="evidence" value="ECO:0007669"/>
    <property type="project" value="UniProtKB-KW"/>
</dbReference>
<dbReference type="GO" id="GO:0005829">
    <property type="term" value="C:cytosol"/>
    <property type="evidence" value="ECO:0007669"/>
    <property type="project" value="TreeGrafter"/>
</dbReference>
<dbReference type="SMART" id="SM00487">
    <property type="entry name" value="DEXDc"/>
    <property type="match status" value="1"/>
</dbReference>
<keyword evidence="8" id="KW-1185">Reference proteome</keyword>
<dbReference type="PANTHER" id="PTHR47959:SF1">
    <property type="entry name" value="ATP-DEPENDENT RNA HELICASE DBPA"/>
    <property type="match status" value="1"/>
</dbReference>
<feature type="compositionally biased region" description="Basic and acidic residues" evidence="5">
    <location>
        <begin position="342"/>
        <end position="353"/>
    </location>
</feature>
<name>A0A0M3JY27_ANISI</name>
<dbReference type="InterPro" id="IPR027417">
    <property type="entry name" value="P-loop_NTPase"/>
</dbReference>
<feature type="region of interest" description="Disordered" evidence="5">
    <location>
        <begin position="64"/>
        <end position="86"/>
    </location>
</feature>
<dbReference type="EMBL" id="UYRR01031243">
    <property type="protein sequence ID" value="VDK48071.1"/>
    <property type="molecule type" value="Genomic_DNA"/>
</dbReference>
<feature type="compositionally biased region" description="Gly residues" evidence="5">
    <location>
        <begin position="368"/>
        <end position="378"/>
    </location>
</feature>
<keyword evidence="2" id="KW-0378">Hydrolase</keyword>
<reference evidence="7 8" key="2">
    <citation type="submission" date="2018-11" db="EMBL/GenBank/DDBJ databases">
        <authorList>
            <consortium name="Pathogen Informatics"/>
        </authorList>
    </citation>
    <scope>NUCLEOTIDE SEQUENCE [LARGE SCALE GENOMIC DNA]</scope>
</reference>
<feature type="compositionally biased region" description="Polar residues" evidence="5">
    <location>
        <begin position="306"/>
        <end position="317"/>
    </location>
</feature>
<dbReference type="Gene3D" id="3.40.50.300">
    <property type="entry name" value="P-loop containing nucleotide triphosphate hydrolases"/>
    <property type="match status" value="1"/>
</dbReference>
<dbReference type="GO" id="GO:0003676">
    <property type="term" value="F:nucleic acid binding"/>
    <property type="evidence" value="ECO:0007669"/>
    <property type="project" value="InterPro"/>
</dbReference>
<dbReference type="InterPro" id="IPR011545">
    <property type="entry name" value="DEAD/DEAH_box_helicase_dom"/>
</dbReference>
<evidence type="ECO:0000259" key="6">
    <source>
        <dbReference type="PROSITE" id="PS51192"/>
    </source>
</evidence>